<dbReference type="AlphaFoldDB" id="A0A6A5S3K1"/>
<evidence type="ECO:0000313" key="1">
    <source>
        <dbReference type="EMBL" id="KAF1933046.1"/>
    </source>
</evidence>
<evidence type="ECO:0000313" key="2">
    <source>
        <dbReference type="Proteomes" id="UP000800082"/>
    </source>
</evidence>
<keyword evidence="2" id="KW-1185">Reference proteome</keyword>
<accession>A0A6A5S3K1</accession>
<reference evidence="1" key="1">
    <citation type="journal article" date="2020" name="Stud. Mycol.">
        <title>101 Dothideomycetes genomes: a test case for predicting lifestyles and emergence of pathogens.</title>
        <authorList>
            <person name="Haridas S."/>
            <person name="Albert R."/>
            <person name="Binder M."/>
            <person name="Bloem J."/>
            <person name="Labutti K."/>
            <person name="Salamov A."/>
            <person name="Andreopoulos B."/>
            <person name="Baker S."/>
            <person name="Barry K."/>
            <person name="Bills G."/>
            <person name="Bluhm B."/>
            <person name="Cannon C."/>
            <person name="Castanera R."/>
            <person name="Culley D."/>
            <person name="Daum C."/>
            <person name="Ezra D."/>
            <person name="Gonzalez J."/>
            <person name="Henrissat B."/>
            <person name="Kuo A."/>
            <person name="Liang C."/>
            <person name="Lipzen A."/>
            <person name="Lutzoni F."/>
            <person name="Magnuson J."/>
            <person name="Mondo S."/>
            <person name="Nolan M."/>
            <person name="Ohm R."/>
            <person name="Pangilinan J."/>
            <person name="Park H.-J."/>
            <person name="Ramirez L."/>
            <person name="Alfaro M."/>
            <person name="Sun H."/>
            <person name="Tritt A."/>
            <person name="Yoshinaga Y."/>
            <person name="Zwiers L.-H."/>
            <person name="Turgeon B."/>
            <person name="Goodwin S."/>
            <person name="Spatafora J."/>
            <person name="Crous P."/>
            <person name="Grigoriev I."/>
        </authorList>
    </citation>
    <scope>NUCLEOTIDE SEQUENCE</scope>
    <source>
        <strain evidence="1">CBS 183.55</strain>
    </source>
</reference>
<organism evidence="1 2">
    <name type="scientific">Didymella exigua CBS 183.55</name>
    <dbReference type="NCBI Taxonomy" id="1150837"/>
    <lineage>
        <taxon>Eukaryota</taxon>
        <taxon>Fungi</taxon>
        <taxon>Dikarya</taxon>
        <taxon>Ascomycota</taxon>
        <taxon>Pezizomycotina</taxon>
        <taxon>Dothideomycetes</taxon>
        <taxon>Pleosporomycetidae</taxon>
        <taxon>Pleosporales</taxon>
        <taxon>Pleosporineae</taxon>
        <taxon>Didymellaceae</taxon>
        <taxon>Didymella</taxon>
    </lineage>
</organism>
<name>A0A6A5S3K1_9PLEO</name>
<protein>
    <submittedName>
        <fullName evidence="1">Uncharacterized protein</fullName>
    </submittedName>
</protein>
<dbReference type="RefSeq" id="XP_033453294.1">
    <property type="nucleotide sequence ID" value="XM_033588642.1"/>
</dbReference>
<proteinExistence type="predicted"/>
<gene>
    <name evidence="1" type="ORF">M421DRAFT_255291</name>
</gene>
<sequence>MQRNCGLAFCTLASAPQRFLGRLATWPLLARFLHSLFFTIVFHTCLLRRTLVLNGFFCEVGFGSTACHSSLAFDFDRSLTGCLGLLHRDDEGLSRSRLRTLDRRLPSRVVINGIRSYEGRPFIARRKIPISSGLEIPHSIVSGDRQRPVWCITATKAES</sequence>
<dbReference type="GeneID" id="54346289"/>
<dbReference type="Proteomes" id="UP000800082">
    <property type="component" value="Unassembled WGS sequence"/>
</dbReference>
<dbReference type="EMBL" id="ML978958">
    <property type="protein sequence ID" value="KAF1933046.1"/>
    <property type="molecule type" value="Genomic_DNA"/>
</dbReference>